<dbReference type="Proteomes" id="UP001231166">
    <property type="component" value="Plasmid pRho-VOC14-L"/>
</dbReference>
<organism evidence="4 6">
    <name type="scientific">Rhodococcus opacus</name>
    <name type="common">Nocardia opaca</name>
    <dbReference type="NCBI Taxonomy" id="37919"/>
    <lineage>
        <taxon>Bacteria</taxon>
        <taxon>Bacillati</taxon>
        <taxon>Actinomycetota</taxon>
        <taxon>Actinomycetes</taxon>
        <taxon>Mycobacteriales</taxon>
        <taxon>Nocardiaceae</taxon>
        <taxon>Rhodococcus</taxon>
    </lineage>
</organism>
<dbReference type="NCBIfam" id="NF041260">
    <property type="entry name" value="actino_IHF"/>
    <property type="match status" value="1"/>
</dbReference>
<reference evidence="4" key="2">
    <citation type="submission" date="2023-07" db="EMBL/GenBank/DDBJ databases">
        <title>Genomic analysis of Rhodococcus opacus VOC-14 with glycol ethers degradation activity.</title>
        <authorList>
            <person name="Narkevich D.A."/>
            <person name="Hlushen A.M."/>
            <person name="Akhremchuk A.E."/>
            <person name="Sikolenko M.A."/>
            <person name="Valentovich L.N."/>
        </authorList>
    </citation>
    <scope>NUCLEOTIDE SEQUENCE</scope>
    <source>
        <strain evidence="4">VOC-14</strain>
        <plasmid evidence="4">pRho-VOC14-L</plasmid>
    </source>
</reference>
<evidence type="ECO:0000313" key="2">
    <source>
        <dbReference type="EMBL" id="MCZ4588832.1"/>
    </source>
</evidence>
<dbReference type="Pfam" id="PF22525">
    <property type="entry name" value="H2TH_5"/>
    <property type="match status" value="1"/>
</dbReference>
<evidence type="ECO:0000313" key="5">
    <source>
        <dbReference type="Proteomes" id="UP001066327"/>
    </source>
</evidence>
<proteinExistence type="predicted"/>
<dbReference type="AlphaFoldDB" id="A0AAX3YV09"/>
<protein>
    <submittedName>
        <fullName evidence="4">Integration host factor, actinobacterial type</fullName>
    </submittedName>
</protein>
<dbReference type="RefSeq" id="WP_206016576.1">
    <property type="nucleotide sequence ID" value="NZ_CP130956.1"/>
</dbReference>
<dbReference type="InterPro" id="IPR010979">
    <property type="entry name" value="Ribosomal_uS13-like_H2TH"/>
</dbReference>
<keyword evidence="5" id="KW-1185">Reference proteome</keyword>
<dbReference type="GO" id="GO:0003676">
    <property type="term" value="F:nucleic acid binding"/>
    <property type="evidence" value="ECO:0007669"/>
    <property type="project" value="InterPro"/>
</dbReference>
<gene>
    <name evidence="4" type="primary">mihF</name>
    <name evidence="2" type="ORF">O4328_35170</name>
    <name evidence="3" type="ORF">Q5707_41080</name>
    <name evidence="4" type="ORF">Q5707_43915</name>
</gene>
<dbReference type="Proteomes" id="UP001066327">
    <property type="component" value="Unassembled WGS sequence"/>
</dbReference>
<dbReference type="EMBL" id="CP130956">
    <property type="protein sequence ID" value="WLF52334.1"/>
    <property type="molecule type" value="Genomic_DNA"/>
</dbReference>
<evidence type="ECO:0000313" key="6">
    <source>
        <dbReference type="Proteomes" id="UP001231166"/>
    </source>
</evidence>
<dbReference type="Gene3D" id="1.10.8.50">
    <property type="match status" value="1"/>
</dbReference>
<dbReference type="InterPro" id="IPR047806">
    <property type="entry name" value="IHF_actinobact"/>
</dbReference>
<geneLocation type="plasmid" evidence="4 6">
    <name>pRho-VOC14-L</name>
</geneLocation>
<sequence length="104" mass="10858">MALPTLTPEQRAAALAKAARARKLRSELLSAVKSGDLTVSAVFDKAESDDIVKKTKVSALLKSLPGVGPVKAAQLLEELSIPETRRIGGLGPNQRTALVDAAAK</sequence>
<dbReference type="EMBL" id="JAPWIS010000025">
    <property type="protein sequence ID" value="MCZ4588832.1"/>
    <property type="molecule type" value="Genomic_DNA"/>
</dbReference>
<dbReference type="InterPro" id="IPR055201">
    <property type="entry name" value="IHF-like_H2TH"/>
</dbReference>
<evidence type="ECO:0000313" key="4">
    <source>
        <dbReference type="EMBL" id="WLF52334.1"/>
    </source>
</evidence>
<keyword evidence="4" id="KW-0614">Plasmid</keyword>
<dbReference type="EMBL" id="CP130956">
    <property type="protein sequence ID" value="WLF51869.1"/>
    <property type="molecule type" value="Genomic_DNA"/>
</dbReference>
<reference evidence="2" key="1">
    <citation type="submission" date="2022-12" db="EMBL/GenBank/DDBJ databases">
        <authorList>
            <person name="Krivoruchko A.V."/>
            <person name="Elkin A."/>
        </authorList>
    </citation>
    <scope>NUCLEOTIDE SEQUENCE</scope>
    <source>
        <strain evidence="2">IEGM 249</strain>
    </source>
</reference>
<evidence type="ECO:0000259" key="1">
    <source>
        <dbReference type="Pfam" id="PF22525"/>
    </source>
</evidence>
<dbReference type="SUPFAM" id="SSF46946">
    <property type="entry name" value="S13-like H2TH domain"/>
    <property type="match status" value="1"/>
</dbReference>
<feature type="domain" description="Integration host factor-like helix-two turn-helix" evidence="1">
    <location>
        <begin position="32"/>
        <end position="100"/>
    </location>
</feature>
<evidence type="ECO:0000313" key="3">
    <source>
        <dbReference type="EMBL" id="WLF51869.1"/>
    </source>
</evidence>
<accession>A0AAX3YV09</accession>
<name>A0AAX3YV09_RHOOP</name>